<sequence length="191" mass="21211">MDRTPDAFAAALSSGETERVNRAINAVEDMDIEDRAALFDPCFERCRDCFETDDGYRRQSVVRFLSALYPGLGYRAVGDEITDAKLPGDWSLDDAARHRRLLRDFYLEALVDDDGRVRRAAGKAIKELAVAADLLDADDELQSLLSEVEGVSETIDDPAVQKHVDEAYESVVFHAEKPGSLLSDSLRDALE</sequence>
<reference evidence="3" key="2">
    <citation type="submission" date="2015-05" db="EMBL/GenBank/DDBJ databases">
        <title>Complete genome sequence of Halanaeroarchaeum sulfurireducens type strain M27-SA2, a sulfate-reducer haloarchaeon from marine anoxic lake Medee.</title>
        <authorList>
            <person name="Messina E."/>
            <person name="Kublanov I.V."/>
            <person name="Toshchakov S."/>
            <person name="Arcadi E."/>
            <person name="La Spada G."/>
            <person name="La Cono V."/>
            <person name="Yakimov M.M."/>
        </authorList>
    </citation>
    <scope>NUCLEOTIDE SEQUENCE [LARGE SCALE GENOMIC DNA]</scope>
    <source>
        <strain evidence="3">M27-SA2</strain>
    </source>
</reference>
<dbReference type="InterPro" id="IPR011989">
    <property type="entry name" value="ARM-like"/>
</dbReference>
<dbReference type="SUPFAM" id="SSF48371">
    <property type="entry name" value="ARM repeat"/>
    <property type="match status" value="1"/>
</dbReference>
<dbReference type="GeneID" id="26010309"/>
<evidence type="ECO:0000313" key="1">
    <source>
        <dbReference type="EMBL" id="AKH97454.1"/>
    </source>
</evidence>
<dbReference type="PATRIC" id="fig|1604004.4.peg.1010"/>
<reference evidence="1 4" key="1">
    <citation type="journal article" date="2015" name="ISME J.">
        <title>Elemental sulfur and acetate can support life of a novel strictly anaerobic haloarchaeon.</title>
        <authorList>
            <person name="Sorokin D.Y."/>
            <person name="Kublanov I.V."/>
            <person name="Gavrilov S.N."/>
            <person name="Rojo D."/>
            <person name="Roman P."/>
            <person name="Golyshin P.N."/>
            <person name="Slepak V.Z."/>
            <person name="Smedile F."/>
            <person name="Ferrer M."/>
            <person name="Messina E."/>
            <person name="La Cono V."/>
            <person name="Yakimov M.M."/>
        </authorList>
    </citation>
    <scope>NUCLEOTIDE SEQUENCE [LARGE SCALE GENOMIC DNA]</scope>
    <source>
        <strain evidence="1 4">HSR2</strain>
    </source>
</reference>
<reference evidence="2 3" key="3">
    <citation type="journal article" date="2016" name="Stand. Genomic Sci.">
        <title>Complete genome sequence of 'Halanaeroarchaeum sulfurireducens' M27-SA2, a sulfur-reducing and acetate-oxidizing haloarchaeon from the deep-sea hypersaline anoxic lake Medee.</title>
        <authorList>
            <person name="Messina E."/>
            <person name="Sorokin D.Y."/>
            <person name="Kublanov I.V."/>
            <person name="Toshchakov S."/>
            <person name="Lopatina A."/>
            <person name="Arcadi E."/>
            <person name="Smedile F."/>
            <person name="La Spada G."/>
            <person name="La Cono V."/>
            <person name="Yakimov M.M."/>
        </authorList>
    </citation>
    <scope>NUCLEOTIDE SEQUENCE [LARGE SCALE GENOMIC DNA]</scope>
    <source>
        <strain evidence="2 3">M27-SA2</strain>
    </source>
</reference>
<protein>
    <recommendedName>
        <fullName evidence="5">HEAT repeat domain-containing protein</fullName>
    </recommendedName>
</protein>
<dbReference type="HOGENOM" id="CLU_1418729_0_0_2"/>
<name>A0A0F7PCU4_9EURY</name>
<dbReference type="InterPro" id="IPR016024">
    <property type="entry name" value="ARM-type_fold"/>
</dbReference>
<organism evidence="1 4">
    <name type="scientific">Halanaeroarchaeum sulfurireducens</name>
    <dbReference type="NCBI Taxonomy" id="1604004"/>
    <lineage>
        <taxon>Archaea</taxon>
        <taxon>Methanobacteriati</taxon>
        <taxon>Methanobacteriota</taxon>
        <taxon>Stenosarchaea group</taxon>
        <taxon>Halobacteria</taxon>
        <taxon>Halobacteriales</taxon>
        <taxon>Halobacteriaceae</taxon>
        <taxon>Halanaeroarchaeum</taxon>
    </lineage>
</organism>
<keyword evidence="4" id="KW-1185">Reference proteome</keyword>
<accession>A0A0F7PCU4</accession>
<dbReference type="EMBL" id="CP011564">
    <property type="protein sequence ID" value="ALG81850.1"/>
    <property type="molecule type" value="Genomic_DNA"/>
</dbReference>
<dbReference type="Proteomes" id="UP000060390">
    <property type="component" value="Chromosome"/>
</dbReference>
<dbReference type="AlphaFoldDB" id="A0A0F7PCU4"/>
<dbReference type="KEGG" id="hsu:HLASF_0964"/>
<dbReference type="Proteomes" id="UP000069906">
    <property type="component" value="Chromosome"/>
</dbReference>
<dbReference type="STRING" id="1604004.HLASA_0953"/>
<dbReference type="EMBL" id="CP008874">
    <property type="protein sequence ID" value="AKH97454.1"/>
    <property type="molecule type" value="Genomic_DNA"/>
</dbReference>
<proteinExistence type="predicted"/>
<evidence type="ECO:0000313" key="3">
    <source>
        <dbReference type="Proteomes" id="UP000060390"/>
    </source>
</evidence>
<dbReference type="KEGG" id="hsf:HLASA_0953"/>
<gene>
    <name evidence="2" type="ORF">HLASA_0953</name>
    <name evidence="1" type="ORF">HLASF_0964</name>
</gene>
<dbReference type="OrthoDB" id="240934at2157"/>
<evidence type="ECO:0008006" key="5">
    <source>
        <dbReference type="Google" id="ProtNLM"/>
    </source>
</evidence>
<evidence type="ECO:0000313" key="4">
    <source>
        <dbReference type="Proteomes" id="UP000069906"/>
    </source>
</evidence>
<dbReference type="Gene3D" id="1.25.10.10">
    <property type="entry name" value="Leucine-rich Repeat Variant"/>
    <property type="match status" value="1"/>
</dbReference>
<evidence type="ECO:0000313" key="2">
    <source>
        <dbReference type="EMBL" id="ALG81850.1"/>
    </source>
</evidence>
<dbReference type="RefSeq" id="WP_050048210.1">
    <property type="nucleotide sequence ID" value="NZ_CP008874.1"/>
</dbReference>